<gene>
    <name evidence="3" type="ORF">BP01DRAFT_380967</name>
</gene>
<dbReference type="Gene3D" id="3.30.160.60">
    <property type="entry name" value="Classic Zinc Finger"/>
    <property type="match status" value="1"/>
</dbReference>
<dbReference type="RefSeq" id="XP_025433104.1">
    <property type="nucleotide sequence ID" value="XM_025577266.1"/>
</dbReference>
<dbReference type="PROSITE" id="PS50157">
    <property type="entry name" value="ZINC_FINGER_C2H2_2"/>
    <property type="match status" value="1"/>
</dbReference>
<feature type="domain" description="C2H2-type" evidence="2">
    <location>
        <begin position="87"/>
        <end position="121"/>
    </location>
</feature>
<accession>A0A319AKI0</accession>
<dbReference type="AlphaFoldDB" id="A0A319AKI0"/>
<evidence type="ECO:0000259" key="2">
    <source>
        <dbReference type="PROSITE" id="PS50157"/>
    </source>
</evidence>
<dbReference type="OrthoDB" id="4485874at2759"/>
<dbReference type="GeneID" id="37078495"/>
<dbReference type="GO" id="GO:0008270">
    <property type="term" value="F:zinc ion binding"/>
    <property type="evidence" value="ECO:0007669"/>
    <property type="project" value="UniProtKB-KW"/>
</dbReference>
<keyword evidence="4" id="KW-1185">Reference proteome</keyword>
<protein>
    <recommendedName>
        <fullName evidence="2">C2H2-type domain-containing protein</fullName>
    </recommendedName>
</protein>
<organism evidence="3 4">
    <name type="scientific">Aspergillus saccharolyticus JOP 1030-1</name>
    <dbReference type="NCBI Taxonomy" id="1450539"/>
    <lineage>
        <taxon>Eukaryota</taxon>
        <taxon>Fungi</taxon>
        <taxon>Dikarya</taxon>
        <taxon>Ascomycota</taxon>
        <taxon>Pezizomycotina</taxon>
        <taxon>Eurotiomycetes</taxon>
        <taxon>Eurotiomycetidae</taxon>
        <taxon>Eurotiales</taxon>
        <taxon>Aspergillaceae</taxon>
        <taxon>Aspergillus</taxon>
        <taxon>Aspergillus subgen. Circumdati</taxon>
    </lineage>
</organism>
<name>A0A319AKI0_9EURO</name>
<keyword evidence="1" id="KW-0479">Metal-binding</keyword>
<evidence type="ECO:0000313" key="4">
    <source>
        <dbReference type="Proteomes" id="UP000248349"/>
    </source>
</evidence>
<dbReference type="InterPro" id="IPR036236">
    <property type="entry name" value="Znf_C2H2_sf"/>
</dbReference>
<dbReference type="PROSITE" id="PS00028">
    <property type="entry name" value="ZINC_FINGER_C2H2_1"/>
    <property type="match status" value="1"/>
</dbReference>
<sequence>MTQPAVTESEVKLECPHEHQSYLYQVPDQTQHQLQHQHQLQLQLQLLNPYTTPEPVLLSPTSASTNLADGHALHRTPSNYCHMRDRIYCTVITDGKRCGRHFETMNALARHHQKLHDNLTDPCPFCGRRFYGRFSWGLHMEKEHGISQPGGVNIHEQEGCEEKGFQLLAYGASGDVLGA</sequence>
<dbReference type="InterPro" id="IPR013087">
    <property type="entry name" value="Znf_C2H2_type"/>
</dbReference>
<reference evidence="3 4" key="1">
    <citation type="submission" date="2016-12" db="EMBL/GenBank/DDBJ databases">
        <title>The genomes of Aspergillus section Nigri reveals drivers in fungal speciation.</title>
        <authorList>
            <consortium name="DOE Joint Genome Institute"/>
            <person name="Vesth T.C."/>
            <person name="Nybo J."/>
            <person name="Theobald S."/>
            <person name="Brandl J."/>
            <person name="Frisvad J.C."/>
            <person name="Nielsen K.F."/>
            <person name="Lyhne E.K."/>
            <person name="Kogle M.E."/>
            <person name="Kuo A."/>
            <person name="Riley R."/>
            <person name="Clum A."/>
            <person name="Nolan M."/>
            <person name="Lipzen A."/>
            <person name="Salamov A."/>
            <person name="Henrissat B."/>
            <person name="Wiebenga A."/>
            <person name="De Vries R.P."/>
            <person name="Grigoriev I.V."/>
            <person name="Mortensen U.H."/>
            <person name="Andersen M.R."/>
            <person name="Baker S.E."/>
        </authorList>
    </citation>
    <scope>NUCLEOTIDE SEQUENCE [LARGE SCALE GENOMIC DNA]</scope>
    <source>
        <strain evidence="3 4">JOP 1030-1</strain>
    </source>
</reference>
<keyword evidence="1" id="KW-0862">Zinc</keyword>
<evidence type="ECO:0000256" key="1">
    <source>
        <dbReference type="PROSITE-ProRule" id="PRU00042"/>
    </source>
</evidence>
<dbReference type="SUPFAM" id="SSF57667">
    <property type="entry name" value="beta-beta-alpha zinc fingers"/>
    <property type="match status" value="1"/>
</dbReference>
<dbReference type="EMBL" id="KZ821225">
    <property type="protein sequence ID" value="PYH47122.1"/>
    <property type="molecule type" value="Genomic_DNA"/>
</dbReference>
<evidence type="ECO:0000313" key="3">
    <source>
        <dbReference type="EMBL" id="PYH47122.1"/>
    </source>
</evidence>
<dbReference type="Proteomes" id="UP000248349">
    <property type="component" value="Unassembled WGS sequence"/>
</dbReference>
<proteinExistence type="predicted"/>
<keyword evidence="1" id="KW-0863">Zinc-finger</keyword>